<evidence type="ECO:0000259" key="1">
    <source>
        <dbReference type="Pfam" id="PF00078"/>
    </source>
</evidence>
<comment type="caution">
    <text evidence="2">The sequence shown here is derived from an EMBL/GenBank/DDBJ whole genome shotgun (WGS) entry which is preliminary data.</text>
</comment>
<dbReference type="Pfam" id="PF00078">
    <property type="entry name" value="RVT_1"/>
    <property type="match status" value="1"/>
</dbReference>
<dbReference type="PANTHER" id="PTHR19446">
    <property type="entry name" value="REVERSE TRANSCRIPTASES"/>
    <property type="match status" value="1"/>
</dbReference>
<protein>
    <recommendedName>
        <fullName evidence="1">Reverse transcriptase domain-containing protein</fullName>
    </recommendedName>
</protein>
<reference evidence="2 3" key="1">
    <citation type="journal article" date="2022" name="Allergy">
        <title>Genome assembly and annotation of Periplaneta americana reveal a comprehensive cockroach allergen profile.</title>
        <authorList>
            <person name="Wang L."/>
            <person name="Xiong Q."/>
            <person name="Saelim N."/>
            <person name="Wang L."/>
            <person name="Nong W."/>
            <person name="Wan A.T."/>
            <person name="Shi M."/>
            <person name="Liu X."/>
            <person name="Cao Q."/>
            <person name="Hui J.H.L."/>
            <person name="Sookrung N."/>
            <person name="Leung T.F."/>
            <person name="Tungtrongchitr A."/>
            <person name="Tsui S.K.W."/>
        </authorList>
    </citation>
    <scope>NUCLEOTIDE SEQUENCE [LARGE SCALE GENOMIC DNA]</scope>
    <source>
        <strain evidence="2">PWHHKU_190912</strain>
    </source>
</reference>
<name>A0ABQ8SFW1_PERAM</name>
<dbReference type="InterPro" id="IPR000477">
    <property type="entry name" value="RT_dom"/>
</dbReference>
<organism evidence="2 3">
    <name type="scientific">Periplaneta americana</name>
    <name type="common">American cockroach</name>
    <name type="synonym">Blatta americana</name>
    <dbReference type="NCBI Taxonomy" id="6978"/>
    <lineage>
        <taxon>Eukaryota</taxon>
        <taxon>Metazoa</taxon>
        <taxon>Ecdysozoa</taxon>
        <taxon>Arthropoda</taxon>
        <taxon>Hexapoda</taxon>
        <taxon>Insecta</taxon>
        <taxon>Pterygota</taxon>
        <taxon>Neoptera</taxon>
        <taxon>Polyneoptera</taxon>
        <taxon>Dictyoptera</taxon>
        <taxon>Blattodea</taxon>
        <taxon>Blattoidea</taxon>
        <taxon>Blattidae</taxon>
        <taxon>Blattinae</taxon>
        <taxon>Periplaneta</taxon>
    </lineage>
</organism>
<gene>
    <name evidence="2" type="ORF">ANN_21314</name>
</gene>
<dbReference type="Proteomes" id="UP001148838">
    <property type="component" value="Unassembled WGS sequence"/>
</dbReference>
<dbReference type="EMBL" id="JAJSOF020000029">
    <property type="protein sequence ID" value="KAJ4432691.1"/>
    <property type="molecule type" value="Genomic_DNA"/>
</dbReference>
<proteinExistence type="predicted"/>
<accession>A0ABQ8SFW1</accession>
<sequence>MGEVTVGGGRRIKCIRFADDMALLAEEKTLLKGYATGEQFEEEQFSFRKGKGTRHANGLLRTIGERYLKNKEVYVVFVDLEKAFDRVHWNKLIGIIKKIGVDWKERRLQ</sequence>
<evidence type="ECO:0000313" key="3">
    <source>
        <dbReference type="Proteomes" id="UP001148838"/>
    </source>
</evidence>
<feature type="domain" description="Reverse transcriptase" evidence="1">
    <location>
        <begin position="34"/>
        <end position="102"/>
    </location>
</feature>
<evidence type="ECO:0000313" key="2">
    <source>
        <dbReference type="EMBL" id="KAJ4432691.1"/>
    </source>
</evidence>
<keyword evidence="3" id="KW-1185">Reference proteome</keyword>